<organism evidence="4 5">
    <name type="scientific">Halosimplex aquaticum</name>
    <dbReference type="NCBI Taxonomy" id="3026162"/>
    <lineage>
        <taxon>Archaea</taxon>
        <taxon>Methanobacteriati</taxon>
        <taxon>Methanobacteriota</taxon>
        <taxon>Stenosarchaea group</taxon>
        <taxon>Halobacteria</taxon>
        <taxon>Halobacteriales</taxon>
        <taxon>Haloarculaceae</taxon>
        <taxon>Halosimplex</taxon>
    </lineage>
</organism>
<dbReference type="EMBL" id="JBHTAS010000001">
    <property type="protein sequence ID" value="MFC7141168.1"/>
    <property type="molecule type" value="Genomic_DNA"/>
</dbReference>
<protein>
    <submittedName>
        <fullName evidence="4">PH domain-containing protein</fullName>
    </submittedName>
</protein>
<feature type="domain" description="YdbS-like PH" evidence="3">
    <location>
        <begin position="91"/>
        <end position="165"/>
    </location>
</feature>
<evidence type="ECO:0000313" key="5">
    <source>
        <dbReference type="Proteomes" id="UP001596432"/>
    </source>
</evidence>
<dbReference type="PANTHER" id="PTHR37938">
    <property type="entry name" value="BLL0215 PROTEIN"/>
    <property type="match status" value="1"/>
</dbReference>
<evidence type="ECO:0000256" key="1">
    <source>
        <dbReference type="SAM" id="MobiDB-lite"/>
    </source>
</evidence>
<proteinExistence type="predicted"/>
<evidence type="ECO:0000256" key="2">
    <source>
        <dbReference type="SAM" id="Phobius"/>
    </source>
</evidence>
<evidence type="ECO:0000259" key="3">
    <source>
        <dbReference type="Pfam" id="PF03703"/>
    </source>
</evidence>
<keyword evidence="5" id="KW-1185">Reference proteome</keyword>
<keyword evidence="2" id="KW-0472">Membrane</keyword>
<dbReference type="InterPro" id="IPR005182">
    <property type="entry name" value="YdbS-like_PH"/>
</dbReference>
<feature type="region of interest" description="Disordered" evidence="1">
    <location>
        <begin position="172"/>
        <end position="192"/>
    </location>
</feature>
<gene>
    <name evidence="4" type="ORF">ACFQMA_15190</name>
</gene>
<reference evidence="4 5" key="1">
    <citation type="journal article" date="2019" name="Int. J. Syst. Evol. Microbiol.">
        <title>The Global Catalogue of Microorganisms (GCM) 10K type strain sequencing project: providing services to taxonomists for standard genome sequencing and annotation.</title>
        <authorList>
            <consortium name="The Broad Institute Genomics Platform"/>
            <consortium name="The Broad Institute Genome Sequencing Center for Infectious Disease"/>
            <person name="Wu L."/>
            <person name="Ma J."/>
        </authorList>
    </citation>
    <scope>NUCLEOTIDE SEQUENCE [LARGE SCALE GENOMIC DNA]</scope>
    <source>
        <strain evidence="4 5">XZYJT29</strain>
    </source>
</reference>
<feature type="transmembrane region" description="Helical" evidence="2">
    <location>
        <begin position="65"/>
        <end position="87"/>
    </location>
</feature>
<dbReference type="Pfam" id="PF03703">
    <property type="entry name" value="bPH_2"/>
    <property type="match status" value="1"/>
</dbReference>
<feature type="transmembrane region" description="Helical" evidence="2">
    <location>
        <begin position="31"/>
        <end position="53"/>
    </location>
</feature>
<dbReference type="RefSeq" id="WP_274322256.1">
    <property type="nucleotide sequence ID" value="NZ_CP118158.1"/>
</dbReference>
<keyword evidence="2" id="KW-0812">Transmembrane</keyword>
<name>A0ABD5Y199_9EURY</name>
<dbReference type="GeneID" id="78821477"/>
<evidence type="ECO:0000313" key="4">
    <source>
        <dbReference type="EMBL" id="MFC7141168.1"/>
    </source>
</evidence>
<sequence>MTAEHEWLSLDPGEEVVWTGQPRVWRIAGTVAGGVVITLLAFGGAIAASMGFLPGIGGLTGSSSALVWGIAVLVALSQVGSVTLAYLRVEHTDYVLTDRRIYRKTGIFSETVTSVGVDRVQNTTLHKDITGNFFDYGTVSLSTAGSGGADLSVSDLDDPETFRDRLQEQVRAAGEAREDDPAPSAETAALDGEAMDALLTEARRLRAVAERMEENV</sequence>
<accession>A0ABD5Y199</accession>
<dbReference type="PANTHER" id="PTHR37938:SF1">
    <property type="entry name" value="BLL0215 PROTEIN"/>
    <property type="match status" value="1"/>
</dbReference>
<comment type="caution">
    <text evidence="4">The sequence shown here is derived from an EMBL/GenBank/DDBJ whole genome shotgun (WGS) entry which is preliminary data.</text>
</comment>
<dbReference type="Proteomes" id="UP001596432">
    <property type="component" value="Unassembled WGS sequence"/>
</dbReference>
<dbReference type="AlphaFoldDB" id="A0ABD5Y199"/>
<keyword evidence="2" id="KW-1133">Transmembrane helix</keyword>